<dbReference type="InterPro" id="IPR042128">
    <property type="entry name" value="NuoE_dom"/>
</dbReference>
<comment type="caution">
    <text evidence="15">The sequence shown here is derived from an EMBL/GenBank/DDBJ whole genome shotgun (WGS) entry which is preliminary data.</text>
</comment>
<evidence type="ECO:0000256" key="7">
    <source>
        <dbReference type="ARBA" id="ARBA00023014"/>
    </source>
</evidence>
<accession>A0A2T8FA05</accession>
<dbReference type="EMBL" id="QDGZ01000005">
    <property type="protein sequence ID" value="PVG82525.1"/>
    <property type="molecule type" value="Genomic_DNA"/>
</dbReference>
<evidence type="ECO:0000256" key="8">
    <source>
        <dbReference type="ARBA" id="ARBA00023027"/>
    </source>
</evidence>
<evidence type="ECO:0000256" key="14">
    <source>
        <dbReference type="PIRSR" id="PIRSR000216-1"/>
    </source>
</evidence>
<comment type="function">
    <text evidence="13">NDH-1 shuttles electrons from NADH, via FMN and iron-sulfur (Fe-S) centers, to quinones in the respiratory chain. The immediate electron acceptor for the enzyme in this species is believed to be menaquinone. Couples the redox reaction to proton translocation (for every two electrons transferred, four hydrogen ions are translocated across the cytoplasmic membrane), and thus conserves the redox energy in a proton gradient.</text>
</comment>
<feature type="binding site" evidence="14">
    <location>
        <position position="94"/>
    </location>
    <ligand>
        <name>[2Fe-2S] cluster</name>
        <dbReference type="ChEBI" id="CHEBI:190135"/>
    </ligand>
</feature>
<dbReference type="GO" id="GO:0003954">
    <property type="term" value="F:NADH dehydrogenase activity"/>
    <property type="evidence" value="ECO:0007669"/>
    <property type="project" value="TreeGrafter"/>
</dbReference>
<dbReference type="NCBIfam" id="TIGR01958">
    <property type="entry name" value="nuoE_fam"/>
    <property type="match status" value="1"/>
</dbReference>
<dbReference type="NCBIfam" id="NF005721">
    <property type="entry name" value="PRK07539.1-1"/>
    <property type="match status" value="1"/>
</dbReference>
<feature type="binding site" evidence="14">
    <location>
        <position position="135"/>
    </location>
    <ligand>
        <name>[2Fe-2S] cluster</name>
        <dbReference type="ChEBI" id="CHEBI:190135"/>
    </ligand>
</feature>
<protein>
    <recommendedName>
        <fullName evidence="2">NADH-quinone oxidoreductase subunit E</fullName>
    </recommendedName>
    <alternativeName>
        <fullName evidence="9">NADH dehydrogenase I subunit E</fullName>
    </alternativeName>
    <alternativeName>
        <fullName evidence="10">NDH-1 subunit E</fullName>
    </alternativeName>
</protein>
<evidence type="ECO:0000256" key="10">
    <source>
        <dbReference type="ARBA" id="ARBA00032788"/>
    </source>
</evidence>
<keyword evidence="5" id="KW-1278">Translocase</keyword>
<dbReference type="InterPro" id="IPR002023">
    <property type="entry name" value="NuoE-like"/>
</dbReference>
<dbReference type="Pfam" id="PF01257">
    <property type="entry name" value="2Fe-2S_thioredx"/>
    <property type="match status" value="1"/>
</dbReference>
<evidence type="ECO:0000256" key="1">
    <source>
        <dbReference type="ARBA" id="ARBA00010643"/>
    </source>
</evidence>
<dbReference type="SUPFAM" id="SSF52833">
    <property type="entry name" value="Thioredoxin-like"/>
    <property type="match status" value="1"/>
</dbReference>
<evidence type="ECO:0000256" key="5">
    <source>
        <dbReference type="ARBA" id="ARBA00022967"/>
    </source>
</evidence>
<evidence type="ECO:0000313" key="15">
    <source>
        <dbReference type="EMBL" id="PVG82525.1"/>
    </source>
</evidence>
<dbReference type="Gene3D" id="1.10.10.1590">
    <property type="entry name" value="NADH-quinone oxidoreductase subunit E"/>
    <property type="match status" value="1"/>
</dbReference>
<keyword evidence="3 14" id="KW-0001">2Fe-2S</keyword>
<gene>
    <name evidence="15" type="ORF">DDE18_13855</name>
</gene>
<proteinExistence type="inferred from homology"/>
<evidence type="ECO:0000256" key="11">
    <source>
        <dbReference type="ARBA" id="ARBA00034078"/>
    </source>
</evidence>
<dbReference type="GO" id="GO:0051537">
    <property type="term" value="F:2 iron, 2 sulfur cluster binding"/>
    <property type="evidence" value="ECO:0007669"/>
    <property type="project" value="UniProtKB-KW"/>
</dbReference>
<dbReference type="GO" id="GO:0046872">
    <property type="term" value="F:metal ion binding"/>
    <property type="evidence" value="ECO:0007669"/>
    <property type="project" value="UniProtKB-KW"/>
</dbReference>
<dbReference type="InterPro" id="IPR036249">
    <property type="entry name" value="Thioredoxin-like_sf"/>
</dbReference>
<sequence length="239" mass="25940">MSPLPPDRFTEDETGLTEQTWRELRQIAARYPQARSGLLPMLHLVQSAEGRITPEGIEACAEILGLSAAEVNGVATFYTMFKRKPVGDYHVGVCTNTLCAVMGGDAIFARLKEHLGVGNDETSEDGKITLEHIECNAACDYAPVMMVNWEFMDNQTPESAVQVVDELRAGKEVHSTRGPRLCTWREAERVLAGFPDDRADEGPAAGPASLVGLGIARERGWTAPEAGASKAVQPTEETK</sequence>
<feature type="binding site" evidence="14">
    <location>
        <position position="99"/>
    </location>
    <ligand>
        <name>[2Fe-2S] cluster</name>
        <dbReference type="ChEBI" id="CHEBI:190135"/>
    </ligand>
</feature>
<comment type="cofactor">
    <cofactor evidence="14">
        <name>[2Fe-2S] cluster</name>
        <dbReference type="ChEBI" id="CHEBI:190135"/>
    </cofactor>
    <text evidence="14">Binds 1 [2Fe-2S] cluster.</text>
</comment>
<evidence type="ECO:0000313" key="16">
    <source>
        <dbReference type="Proteomes" id="UP000246018"/>
    </source>
</evidence>
<evidence type="ECO:0000256" key="6">
    <source>
        <dbReference type="ARBA" id="ARBA00023004"/>
    </source>
</evidence>
<dbReference type="PANTHER" id="PTHR10371:SF3">
    <property type="entry name" value="NADH DEHYDROGENASE [UBIQUINONE] FLAVOPROTEIN 2, MITOCHONDRIAL"/>
    <property type="match status" value="1"/>
</dbReference>
<dbReference type="PIRSF" id="PIRSF000216">
    <property type="entry name" value="NADH_DH_24kDa"/>
    <property type="match status" value="1"/>
</dbReference>
<reference evidence="15 16" key="1">
    <citation type="submission" date="2018-04" db="EMBL/GenBank/DDBJ databases">
        <title>Genome of Nocardioides gansuensis WSJ-1.</title>
        <authorList>
            <person name="Wu S."/>
            <person name="Wang G."/>
        </authorList>
    </citation>
    <scope>NUCLEOTIDE SEQUENCE [LARGE SCALE GENOMIC DNA]</scope>
    <source>
        <strain evidence="15 16">WSJ-1</strain>
    </source>
</reference>
<dbReference type="RefSeq" id="WP_116572830.1">
    <property type="nucleotide sequence ID" value="NZ_QDGZ01000005.1"/>
</dbReference>
<comment type="catalytic activity">
    <reaction evidence="12">
        <text>a quinone + NADH + 5 H(+)(in) = a quinol + NAD(+) + 4 H(+)(out)</text>
        <dbReference type="Rhea" id="RHEA:57888"/>
        <dbReference type="ChEBI" id="CHEBI:15378"/>
        <dbReference type="ChEBI" id="CHEBI:24646"/>
        <dbReference type="ChEBI" id="CHEBI:57540"/>
        <dbReference type="ChEBI" id="CHEBI:57945"/>
        <dbReference type="ChEBI" id="CHEBI:132124"/>
    </reaction>
</comment>
<dbReference type="CDD" id="cd03064">
    <property type="entry name" value="TRX_Fd_NuoE"/>
    <property type="match status" value="1"/>
</dbReference>
<dbReference type="AlphaFoldDB" id="A0A2T8FA05"/>
<dbReference type="PANTHER" id="PTHR10371">
    <property type="entry name" value="NADH DEHYDROGENASE UBIQUINONE FLAVOPROTEIN 2, MITOCHONDRIAL"/>
    <property type="match status" value="1"/>
</dbReference>
<keyword evidence="7 14" id="KW-0411">Iron-sulfur</keyword>
<evidence type="ECO:0000256" key="4">
    <source>
        <dbReference type="ARBA" id="ARBA00022723"/>
    </source>
</evidence>
<keyword evidence="4 14" id="KW-0479">Metal-binding</keyword>
<comment type="similarity">
    <text evidence="1">Belongs to the complex I 24 kDa subunit family.</text>
</comment>
<keyword evidence="6 14" id="KW-0408">Iron</keyword>
<name>A0A2T8FA05_9ACTN</name>
<evidence type="ECO:0000256" key="13">
    <source>
        <dbReference type="ARBA" id="ARBA00058530"/>
    </source>
</evidence>
<comment type="cofactor">
    <cofactor evidence="11">
        <name>[2Fe-2S] cluster</name>
        <dbReference type="ChEBI" id="CHEBI:190135"/>
    </cofactor>
</comment>
<feature type="binding site" evidence="14">
    <location>
        <position position="139"/>
    </location>
    <ligand>
        <name>[2Fe-2S] cluster</name>
        <dbReference type="ChEBI" id="CHEBI:190135"/>
    </ligand>
</feature>
<organism evidence="15 16">
    <name type="scientific">Nocardioides gansuensis</name>
    <dbReference type="NCBI Taxonomy" id="2138300"/>
    <lineage>
        <taxon>Bacteria</taxon>
        <taxon>Bacillati</taxon>
        <taxon>Actinomycetota</taxon>
        <taxon>Actinomycetes</taxon>
        <taxon>Propionibacteriales</taxon>
        <taxon>Nocardioidaceae</taxon>
        <taxon>Nocardioides</taxon>
    </lineage>
</organism>
<dbReference type="FunFam" id="1.10.10.1590:FF:000001">
    <property type="entry name" value="NADH-quinone oxidoreductase subunit E"/>
    <property type="match status" value="1"/>
</dbReference>
<keyword evidence="16" id="KW-1185">Reference proteome</keyword>
<dbReference type="Gene3D" id="3.40.30.10">
    <property type="entry name" value="Glutaredoxin"/>
    <property type="match status" value="1"/>
</dbReference>
<evidence type="ECO:0000256" key="12">
    <source>
        <dbReference type="ARBA" id="ARBA00047712"/>
    </source>
</evidence>
<dbReference type="Proteomes" id="UP000246018">
    <property type="component" value="Unassembled WGS sequence"/>
</dbReference>
<evidence type="ECO:0000256" key="2">
    <source>
        <dbReference type="ARBA" id="ARBA00019898"/>
    </source>
</evidence>
<evidence type="ECO:0000256" key="9">
    <source>
        <dbReference type="ARBA" id="ARBA00031580"/>
    </source>
</evidence>
<dbReference type="FunFam" id="3.40.30.10:FF:000057">
    <property type="entry name" value="NADH-quinone oxidoreductase subunit E"/>
    <property type="match status" value="1"/>
</dbReference>
<keyword evidence="8" id="KW-0520">NAD</keyword>
<dbReference type="OrthoDB" id="9807941at2"/>
<dbReference type="InterPro" id="IPR041921">
    <property type="entry name" value="NuoE_N"/>
</dbReference>
<evidence type="ECO:0000256" key="3">
    <source>
        <dbReference type="ARBA" id="ARBA00022714"/>
    </source>
</evidence>